<dbReference type="EMBL" id="LFYR01002171">
    <property type="protein sequence ID" value="KMZ56507.1"/>
    <property type="molecule type" value="Genomic_DNA"/>
</dbReference>
<gene>
    <name evidence="3" type="ORF">ZOSMA_94G00320</name>
</gene>
<dbReference type="OrthoDB" id="4206278at2759"/>
<feature type="domain" description="CRIB" evidence="2">
    <location>
        <begin position="46"/>
        <end position="59"/>
    </location>
</feature>
<dbReference type="PANTHER" id="PTHR46325">
    <property type="entry name" value="CRIB DOMAIN-CONTAINING PROTEIN RIC8"/>
    <property type="match status" value="1"/>
</dbReference>
<evidence type="ECO:0000259" key="2">
    <source>
        <dbReference type="PROSITE" id="PS50108"/>
    </source>
</evidence>
<protein>
    <submittedName>
        <fullName evidence="3">CRIB domain-containing protein RIC7</fullName>
    </submittedName>
</protein>
<proteinExistence type="predicted"/>
<dbReference type="CDD" id="cd00132">
    <property type="entry name" value="CRIB"/>
    <property type="match status" value="1"/>
</dbReference>
<feature type="compositionally biased region" description="Acidic residues" evidence="1">
    <location>
        <begin position="32"/>
        <end position="42"/>
    </location>
</feature>
<dbReference type="OMA" id="PMDNGTD"/>
<evidence type="ECO:0000256" key="1">
    <source>
        <dbReference type="SAM" id="MobiDB-lite"/>
    </source>
</evidence>
<keyword evidence="4" id="KW-1185">Reference proteome</keyword>
<accession>A0A0K9NK90</accession>
<sequence length="218" mass="23586">MEKKGHNHNHPNTKKMKGLFKGLRYISHVFEKDDEDDDDDDGGMQIGNPTDVKHVAHIGYDGPATVSTTPSWMNDVESAPLSNLGAEAMGDKSSTGSKSRDPNVVQRNTMGTTAETGQKAPRSSRRNKSGENDSGEGASGRRARRHNKSKDEESSEKKESSGLSKHLRRKKKSSSKIGSSSEEGSSRGSSKSKQRGGDGSGPEEGSSHLRPIKEDEHN</sequence>
<organism evidence="3 4">
    <name type="scientific">Zostera marina</name>
    <name type="common">Eelgrass</name>
    <dbReference type="NCBI Taxonomy" id="29655"/>
    <lineage>
        <taxon>Eukaryota</taxon>
        <taxon>Viridiplantae</taxon>
        <taxon>Streptophyta</taxon>
        <taxon>Embryophyta</taxon>
        <taxon>Tracheophyta</taxon>
        <taxon>Spermatophyta</taxon>
        <taxon>Magnoliopsida</taxon>
        <taxon>Liliopsida</taxon>
        <taxon>Zosteraceae</taxon>
        <taxon>Zostera</taxon>
    </lineage>
</organism>
<dbReference type="AlphaFoldDB" id="A0A0K9NK90"/>
<feature type="compositionally biased region" description="Polar residues" evidence="1">
    <location>
        <begin position="105"/>
        <end position="116"/>
    </location>
</feature>
<name>A0A0K9NK90_ZOSMR</name>
<dbReference type="InterPro" id="IPR000095">
    <property type="entry name" value="CRIB_dom"/>
</dbReference>
<dbReference type="PROSITE" id="PS50108">
    <property type="entry name" value="CRIB"/>
    <property type="match status" value="1"/>
</dbReference>
<feature type="compositionally biased region" description="Low complexity" evidence="1">
    <location>
        <begin position="175"/>
        <end position="191"/>
    </location>
</feature>
<reference evidence="4" key="1">
    <citation type="journal article" date="2016" name="Nature">
        <title>The genome of the seagrass Zostera marina reveals angiosperm adaptation to the sea.</title>
        <authorList>
            <person name="Olsen J.L."/>
            <person name="Rouze P."/>
            <person name="Verhelst B."/>
            <person name="Lin Y.-C."/>
            <person name="Bayer T."/>
            <person name="Collen J."/>
            <person name="Dattolo E."/>
            <person name="De Paoli E."/>
            <person name="Dittami S."/>
            <person name="Maumus F."/>
            <person name="Michel G."/>
            <person name="Kersting A."/>
            <person name="Lauritano C."/>
            <person name="Lohaus R."/>
            <person name="Toepel M."/>
            <person name="Tonon T."/>
            <person name="Vanneste K."/>
            <person name="Amirebrahimi M."/>
            <person name="Brakel J."/>
            <person name="Bostroem C."/>
            <person name="Chovatia M."/>
            <person name="Grimwood J."/>
            <person name="Jenkins J.W."/>
            <person name="Jueterbock A."/>
            <person name="Mraz A."/>
            <person name="Stam W.T."/>
            <person name="Tice H."/>
            <person name="Bornberg-Bauer E."/>
            <person name="Green P.J."/>
            <person name="Pearson G.A."/>
            <person name="Procaccini G."/>
            <person name="Duarte C.M."/>
            <person name="Schmutz J."/>
            <person name="Reusch T.B.H."/>
            <person name="Van de Peer Y."/>
        </authorList>
    </citation>
    <scope>NUCLEOTIDE SEQUENCE [LARGE SCALE GENOMIC DNA]</scope>
    <source>
        <strain evidence="4">cv. Finnish</strain>
    </source>
</reference>
<dbReference type="Pfam" id="PF00786">
    <property type="entry name" value="PBD"/>
    <property type="match status" value="1"/>
</dbReference>
<feature type="region of interest" description="Disordered" evidence="1">
    <location>
        <begin position="32"/>
        <end position="218"/>
    </location>
</feature>
<comment type="caution">
    <text evidence="3">The sequence shown here is derived from an EMBL/GenBank/DDBJ whole genome shotgun (WGS) entry which is preliminary data.</text>
</comment>
<dbReference type="PANTHER" id="PTHR46325:SF20">
    <property type="entry name" value="CRIB DOMAIN-CONTAINING PROTEIN RIC10"/>
    <property type="match status" value="1"/>
</dbReference>
<feature type="compositionally biased region" description="Basic and acidic residues" evidence="1">
    <location>
        <begin position="149"/>
        <end position="160"/>
    </location>
</feature>
<feature type="compositionally biased region" description="Basic and acidic residues" evidence="1">
    <location>
        <begin position="205"/>
        <end position="218"/>
    </location>
</feature>
<feature type="compositionally biased region" description="Basic residues" evidence="1">
    <location>
        <begin position="165"/>
        <end position="174"/>
    </location>
</feature>
<dbReference type="Gene3D" id="3.90.810.10">
    <property type="entry name" value="CRIB domain"/>
    <property type="match status" value="1"/>
</dbReference>
<dbReference type="Proteomes" id="UP000036987">
    <property type="component" value="Unassembled WGS sequence"/>
</dbReference>
<dbReference type="SMART" id="SM00285">
    <property type="entry name" value="PBD"/>
    <property type="match status" value="1"/>
</dbReference>
<dbReference type="InterPro" id="IPR036936">
    <property type="entry name" value="CRIB_dom_sf"/>
</dbReference>
<evidence type="ECO:0000313" key="3">
    <source>
        <dbReference type="EMBL" id="KMZ56507.1"/>
    </source>
</evidence>
<evidence type="ECO:0000313" key="4">
    <source>
        <dbReference type="Proteomes" id="UP000036987"/>
    </source>
</evidence>
<dbReference type="STRING" id="29655.A0A0K9NK90"/>